<keyword evidence="3 5" id="KW-0012">Acyltransferase</keyword>
<dbReference type="PANTHER" id="PTHR10434">
    <property type="entry name" value="1-ACYL-SN-GLYCEROL-3-PHOSPHATE ACYLTRANSFERASE"/>
    <property type="match status" value="1"/>
</dbReference>
<organism evidence="5 6">
    <name type="scientific">Thioalkalicoccus limnaeus</name>
    <dbReference type="NCBI Taxonomy" id="120681"/>
    <lineage>
        <taxon>Bacteria</taxon>
        <taxon>Pseudomonadati</taxon>
        <taxon>Pseudomonadota</taxon>
        <taxon>Gammaproteobacteria</taxon>
        <taxon>Chromatiales</taxon>
        <taxon>Chromatiaceae</taxon>
        <taxon>Thioalkalicoccus</taxon>
    </lineage>
</organism>
<dbReference type="Proteomes" id="UP001564408">
    <property type="component" value="Unassembled WGS sequence"/>
</dbReference>
<evidence type="ECO:0000256" key="3">
    <source>
        <dbReference type="ARBA" id="ARBA00023315"/>
    </source>
</evidence>
<proteinExistence type="predicted"/>
<accession>A0ABV4BJY0</accession>
<comment type="caution">
    <text evidence="5">The sequence shown here is derived from an EMBL/GenBank/DDBJ whole genome shotgun (WGS) entry which is preliminary data.</text>
</comment>
<protein>
    <submittedName>
        <fullName evidence="5">Lysophospholipid acyltransferase family protein</fullName>
    </submittedName>
</protein>
<dbReference type="Pfam" id="PF01553">
    <property type="entry name" value="Acyltransferase"/>
    <property type="match status" value="1"/>
</dbReference>
<dbReference type="InterPro" id="IPR002123">
    <property type="entry name" value="Plipid/glycerol_acylTrfase"/>
</dbReference>
<evidence type="ECO:0000256" key="1">
    <source>
        <dbReference type="ARBA" id="ARBA00005189"/>
    </source>
</evidence>
<dbReference type="EMBL" id="JBDKXB010000011">
    <property type="protein sequence ID" value="MEY6432730.1"/>
    <property type="molecule type" value="Genomic_DNA"/>
</dbReference>
<feature type="domain" description="Phospholipid/glycerol acyltransferase" evidence="4">
    <location>
        <begin position="73"/>
        <end position="188"/>
    </location>
</feature>
<reference evidence="5 6" key="1">
    <citation type="submission" date="2024-05" db="EMBL/GenBank/DDBJ databases">
        <title>Genome Sequence and Characterization of the New Strain Purple Sulfur Bacterium of Genus Thioalkalicoccus.</title>
        <authorList>
            <person name="Bryantseva I.A."/>
            <person name="Kyndt J.A."/>
            <person name="Imhoff J.F."/>
        </authorList>
    </citation>
    <scope>NUCLEOTIDE SEQUENCE [LARGE SCALE GENOMIC DNA]</scope>
    <source>
        <strain evidence="5 6">Um2</strain>
    </source>
</reference>
<keyword evidence="2" id="KW-0808">Transferase</keyword>
<gene>
    <name evidence="5" type="ORF">ABC977_09965</name>
</gene>
<evidence type="ECO:0000313" key="5">
    <source>
        <dbReference type="EMBL" id="MEY6432730.1"/>
    </source>
</evidence>
<dbReference type="PANTHER" id="PTHR10434:SF40">
    <property type="entry name" value="1-ACYL-SN-GLYCEROL-3-PHOSPHATE ACYLTRANSFERASE"/>
    <property type="match status" value="1"/>
</dbReference>
<dbReference type="SUPFAM" id="SSF69593">
    <property type="entry name" value="Glycerol-3-phosphate (1)-acyltransferase"/>
    <property type="match status" value="1"/>
</dbReference>
<dbReference type="CDD" id="cd07989">
    <property type="entry name" value="LPLAT_AGPAT-like"/>
    <property type="match status" value="1"/>
</dbReference>
<name>A0ABV4BJY0_9GAMM</name>
<dbReference type="GO" id="GO:0016746">
    <property type="term" value="F:acyltransferase activity"/>
    <property type="evidence" value="ECO:0007669"/>
    <property type="project" value="UniProtKB-KW"/>
</dbReference>
<sequence>MLTTLRSLLFLGFLALTVVLYALPLSLTGWFIGKAALGRIGRSWGQLNLWGLRHICGLDYRVSQQQPLPNEACVVLCKHQSAWETIALRAILPVDQGWVLKRELLWIPFFGWALAPYQPIAINRKSGRKAIKQLLEQGKFWLGRERWIIVFPEGTRVAPGQRGRYGLGGALLAERSGVPIVPIAHNAGVFWPRRSIRKHPGVIDVVIGPVIRTEGRSAAELNEAAEEWIEQTVAGLPTAR</sequence>
<dbReference type="SMART" id="SM00563">
    <property type="entry name" value="PlsC"/>
    <property type="match status" value="1"/>
</dbReference>
<evidence type="ECO:0000259" key="4">
    <source>
        <dbReference type="SMART" id="SM00563"/>
    </source>
</evidence>
<keyword evidence="6" id="KW-1185">Reference proteome</keyword>
<evidence type="ECO:0000256" key="2">
    <source>
        <dbReference type="ARBA" id="ARBA00022679"/>
    </source>
</evidence>
<evidence type="ECO:0000313" key="6">
    <source>
        <dbReference type="Proteomes" id="UP001564408"/>
    </source>
</evidence>
<dbReference type="RefSeq" id="WP_369667116.1">
    <property type="nucleotide sequence ID" value="NZ_JBDKXB010000011.1"/>
</dbReference>
<comment type="pathway">
    <text evidence="1">Lipid metabolism.</text>
</comment>